<dbReference type="AlphaFoldDB" id="A0AAW2YTC8"/>
<evidence type="ECO:0000313" key="3">
    <source>
        <dbReference type="Proteomes" id="UP001431209"/>
    </source>
</evidence>
<sequence length="110" mass="12344">MNTVLSRGRNIAVRTIRNIQRRSASTSTSAKEATKEATVSLEEKYLTKRVFPNKSYLQEKRSINLYYSAFTFALIAALYTLAFRDVSGRKIVTNIQTSNAVLKDPYASSA</sequence>
<proteinExistence type="predicted"/>
<protein>
    <submittedName>
        <fullName evidence="2">Anion ABC transporter permease protein</fullName>
    </submittedName>
</protein>
<keyword evidence="1" id="KW-0812">Transmembrane</keyword>
<reference evidence="2 3" key="1">
    <citation type="submission" date="2024-03" db="EMBL/GenBank/DDBJ databases">
        <title>The Acrasis kona genome and developmental transcriptomes reveal deep origins of eukaryotic multicellular pathways.</title>
        <authorList>
            <person name="Sheikh S."/>
            <person name="Fu C.-J."/>
            <person name="Brown M.W."/>
            <person name="Baldauf S.L."/>
        </authorList>
    </citation>
    <scope>NUCLEOTIDE SEQUENCE [LARGE SCALE GENOMIC DNA]</scope>
    <source>
        <strain evidence="2 3">ATCC MYA-3509</strain>
    </source>
</reference>
<dbReference type="Proteomes" id="UP001431209">
    <property type="component" value="Unassembled WGS sequence"/>
</dbReference>
<keyword evidence="1" id="KW-1133">Transmembrane helix</keyword>
<evidence type="ECO:0000313" key="2">
    <source>
        <dbReference type="EMBL" id="KAL0480440.1"/>
    </source>
</evidence>
<evidence type="ECO:0000256" key="1">
    <source>
        <dbReference type="SAM" id="Phobius"/>
    </source>
</evidence>
<organism evidence="2 3">
    <name type="scientific">Acrasis kona</name>
    <dbReference type="NCBI Taxonomy" id="1008807"/>
    <lineage>
        <taxon>Eukaryota</taxon>
        <taxon>Discoba</taxon>
        <taxon>Heterolobosea</taxon>
        <taxon>Tetramitia</taxon>
        <taxon>Eutetramitia</taxon>
        <taxon>Acrasidae</taxon>
        <taxon>Acrasis</taxon>
    </lineage>
</organism>
<gene>
    <name evidence="2" type="ORF">AKO1_010999</name>
</gene>
<keyword evidence="3" id="KW-1185">Reference proteome</keyword>
<dbReference type="EMBL" id="JAOPGA020000657">
    <property type="protein sequence ID" value="KAL0480440.1"/>
    <property type="molecule type" value="Genomic_DNA"/>
</dbReference>
<keyword evidence="1" id="KW-0472">Membrane</keyword>
<feature type="transmembrane region" description="Helical" evidence="1">
    <location>
        <begin position="65"/>
        <end position="83"/>
    </location>
</feature>
<comment type="caution">
    <text evidence="2">The sequence shown here is derived from an EMBL/GenBank/DDBJ whole genome shotgun (WGS) entry which is preliminary data.</text>
</comment>
<accession>A0AAW2YTC8</accession>
<name>A0AAW2YTC8_9EUKA</name>